<protein>
    <submittedName>
        <fullName evidence="1">Uncharacterized protein</fullName>
    </submittedName>
</protein>
<organism evidence="1">
    <name type="scientific">uncultured bacterium</name>
    <name type="common">gcode 4</name>
    <dbReference type="NCBI Taxonomy" id="1234023"/>
    <lineage>
        <taxon>Bacteria</taxon>
        <taxon>environmental samples</taxon>
    </lineage>
</organism>
<reference evidence="1" key="1">
    <citation type="journal article" date="2012" name="Science">
        <title>Fermentation, hydrogen, and sulfur metabolism in multiple uncultivated bacterial phyla.</title>
        <authorList>
            <person name="Wrighton K.C."/>
            <person name="Thomas B.C."/>
            <person name="Sharon I."/>
            <person name="Miller C.S."/>
            <person name="Castelle C.J."/>
            <person name="VerBerkmoes N.C."/>
            <person name="Wilkins M.J."/>
            <person name="Hettich R.L."/>
            <person name="Lipton M.S."/>
            <person name="Williams K.H."/>
            <person name="Long P.E."/>
            <person name="Banfield J.F."/>
        </authorList>
    </citation>
    <scope>NUCLEOTIDE SEQUENCE [LARGE SCALE GENOMIC DNA]</scope>
</reference>
<gene>
    <name evidence="1" type="ORF">ACD_2C00156G0006</name>
</gene>
<accession>K2FEB5</accession>
<dbReference type="AlphaFoldDB" id="K2FEB5"/>
<dbReference type="EMBL" id="AMFJ01000156">
    <property type="protein sequence ID" value="EKE29516.1"/>
    <property type="molecule type" value="Genomic_DNA"/>
</dbReference>
<name>K2FEB5_9BACT</name>
<comment type="caution">
    <text evidence="1">The sequence shown here is derived from an EMBL/GenBank/DDBJ whole genome shotgun (WGS) entry which is preliminary data.</text>
</comment>
<evidence type="ECO:0000313" key="1">
    <source>
        <dbReference type="EMBL" id="EKE29516.1"/>
    </source>
</evidence>
<sequence>MIIPKIRFCKHMRQVFDFELKKSIICISLKRNKRLILLLWKIQHSQNMHTQ</sequence>
<proteinExistence type="predicted"/>